<dbReference type="GO" id="GO:0003677">
    <property type="term" value="F:DNA binding"/>
    <property type="evidence" value="ECO:0007669"/>
    <property type="project" value="UniProtKB-KW"/>
</dbReference>
<dbReference type="EMBL" id="JABEND010000011">
    <property type="protein sequence ID" value="NNG37202.1"/>
    <property type="molecule type" value="Genomic_DNA"/>
</dbReference>
<proteinExistence type="inferred from homology"/>
<dbReference type="Gene3D" id="3.90.1150.10">
    <property type="entry name" value="Aspartate Aminotransferase, domain 1"/>
    <property type="match status" value="1"/>
</dbReference>
<dbReference type="RefSeq" id="WP_171200906.1">
    <property type="nucleotide sequence ID" value="NZ_JABEND010000011.1"/>
</dbReference>
<dbReference type="PANTHER" id="PTHR46577:SF2">
    <property type="entry name" value="TRANSCRIPTIONAL REGULATORY PROTEIN"/>
    <property type="match status" value="1"/>
</dbReference>
<dbReference type="InterPro" id="IPR015424">
    <property type="entry name" value="PyrdxlP-dep_Trfase"/>
</dbReference>
<dbReference type="Gene3D" id="1.10.10.10">
    <property type="entry name" value="Winged helix-like DNA-binding domain superfamily/Winged helix DNA-binding domain"/>
    <property type="match status" value="1"/>
</dbReference>
<dbReference type="CDD" id="cd07377">
    <property type="entry name" value="WHTH_GntR"/>
    <property type="match status" value="1"/>
</dbReference>
<dbReference type="SUPFAM" id="SSF53383">
    <property type="entry name" value="PLP-dependent transferases"/>
    <property type="match status" value="1"/>
</dbReference>
<reference evidence="7 8" key="1">
    <citation type="submission" date="2020-05" db="EMBL/GenBank/DDBJ databases">
        <title>Nakamurella sp. DB0629 isolated from air conditioner.</title>
        <authorList>
            <person name="Kim D.H."/>
            <person name="Kim D.-U."/>
        </authorList>
    </citation>
    <scope>NUCLEOTIDE SEQUENCE [LARGE SCALE GENOMIC DNA]</scope>
    <source>
        <strain evidence="7 8">DB0629</strain>
    </source>
</reference>
<keyword evidence="3" id="KW-0805">Transcription regulation</keyword>
<name>A0A849AK56_9ACTN</name>
<dbReference type="InterPro" id="IPR015421">
    <property type="entry name" value="PyrdxlP-dep_Trfase_major"/>
</dbReference>
<sequence>MSDDSSGRIADDLRGWLRTATPGEALPSTRTLAARHKAGPVTVQRAIRRLVAEGLVETRPGAGVFVVEQALPGRYRVADLGWQTAALGAPPAQLPDLPTALRTQPDQSGSGIALHSGYPAPSLLPEKLVRAALTRAARGAFALGRAPAAGLPELRAAFAAELTSHRSAGSAGGQEAPPTAADVLVVPGSQNALGSIFRSLVGAGRPLLVESPTYWGALQAAARSLVTPVPVPSDHRGPDLAQLERALRQTGARAFYAQPTFANPTGACWSPAVRARVRELLRANGAFLVEDDWARDFGFGAAAAAGETAAGLPAPPPMASNDGDGRVVYLRSLTKSVSPAVRVAAVIARGPARERIKADTQAENMYVSPLLQAAALDVLVHPGWRTHLRSVRRQLLQRRELLVDAVRSQLPAARLTAIPQGGLNLWLQLPEPVESDRLVSDCERAGVLIAPGGEWFPAEPPGAFLRLNFSGPNPERFPEAVSVIAAALAEQGLPVR</sequence>
<dbReference type="InterPro" id="IPR051446">
    <property type="entry name" value="HTH_trans_reg/aminotransferase"/>
</dbReference>
<evidence type="ECO:0000259" key="6">
    <source>
        <dbReference type="PROSITE" id="PS50949"/>
    </source>
</evidence>
<dbReference type="Pfam" id="PF00155">
    <property type="entry name" value="Aminotran_1_2"/>
    <property type="match status" value="1"/>
</dbReference>
<dbReference type="InterPro" id="IPR004839">
    <property type="entry name" value="Aminotransferase_I/II_large"/>
</dbReference>
<keyword evidence="7" id="KW-0808">Transferase</keyword>
<keyword evidence="7" id="KW-0032">Aminotransferase</keyword>
<dbReference type="GO" id="GO:0030170">
    <property type="term" value="F:pyridoxal phosphate binding"/>
    <property type="evidence" value="ECO:0007669"/>
    <property type="project" value="InterPro"/>
</dbReference>
<dbReference type="CDD" id="cd00609">
    <property type="entry name" value="AAT_like"/>
    <property type="match status" value="1"/>
</dbReference>
<dbReference type="PROSITE" id="PS50949">
    <property type="entry name" value="HTH_GNTR"/>
    <property type="match status" value="1"/>
</dbReference>
<dbReference type="AlphaFoldDB" id="A0A849AK56"/>
<dbReference type="Pfam" id="PF00392">
    <property type="entry name" value="GntR"/>
    <property type="match status" value="1"/>
</dbReference>
<dbReference type="GO" id="GO:0008483">
    <property type="term" value="F:transaminase activity"/>
    <property type="evidence" value="ECO:0007669"/>
    <property type="project" value="UniProtKB-KW"/>
</dbReference>
<dbReference type="Proteomes" id="UP000562984">
    <property type="component" value="Unassembled WGS sequence"/>
</dbReference>
<dbReference type="InterPro" id="IPR000524">
    <property type="entry name" value="Tscrpt_reg_HTH_GntR"/>
</dbReference>
<comment type="caution">
    <text evidence="7">The sequence shown here is derived from an EMBL/GenBank/DDBJ whole genome shotgun (WGS) entry which is preliminary data.</text>
</comment>
<evidence type="ECO:0000313" key="7">
    <source>
        <dbReference type="EMBL" id="NNG37202.1"/>
    </source>
</evidence>
<dbReference type="SUPFAM" id="SSF46785">
    <property type="entry name" value="Winged helix' DNA-binding domain"/>
    <property type="match status" value="1"/>
</dbReference>
<dbReference type="Gene3D" id="3.40.640.10">
    <property type="entry name" value="Type I PLP-dependent aspartate aminotransferase-like (Major domain)"/>
    <property type="match status" value="1"/>
</dbReference>
<keyword evidence="4" id="KW-0238">DNA-binding</keyword>
<organism evidence="7 8">
    <name type="scientific">Nakamurella aerolata</name>
    <dbReference type="NCBI Taxonomy" id="1656892"/>
    <lineage>
        <taxon>Bacteria</taxon>
        <taxon>Bacillati</taxon>
        <taxon>Actinomycetota</taxon>
        <taxon>Actinomycetes</taxon>
        <taxon>Nakamurellales</taxon>
        <taxon>Nakamurellaceae</taxon>
        <taxon>Nakamurella</taxon>
    </lineage>
</organism>
<evidence type="ECO:0000256" key="1">
    <source>
        <dbReference type="ARBA" id="ARBA00005384"/>
    </source>
</evidence>
<evidence type="ECO:0000256" key="3">
    <source>
        <dbReference type="ARBA" id="ARBA00023015"/>
    </source>
</evidence>
<accession>A0A849AK56</accession>
<keyword evidence="8" id="KW-1185">Reference proteome</keyword>
<evidence type="ECO:0000256" key="5">
    <source>
        <dbReference type="ARBA" id="ARBA00023163"/>
    </source>
</evidence>
<dbReference type="InterPro" id="IPR036388">
    <property type="entry name" value="WH-like_DNA-bd_sf"/>
</dbReference>
<dbReference type="GO" id="GO:0003700">
    <property type="term" value="F:DNA-binding transcription factor activity"/>
    <property type="evidence" value="ECO:0007669"/>
    <property type="project" value="InterPro"/>
</dbReference>
<comment type="similarity">
    <text evidence="1">In the C-terminal section; belongs to the class-I pyridoxal-phosphate-dependent aminotransferase family.</text>
</comment>
<dbReference type="InterPro" id="IPR015422">
    <property type="entry name" value="PyrdxlP-dep_Trfase_small"/>
</dbReference>
<feature type="domain" description="HTH gntR-type" evidence="6">
    <location>
        <begin position="3"/>
        <end position="69"/>
    </location>
</feature>
<evidence type="ECO:0000256" key="4">
    <source>
        <dbReference type="ARBA" id="ARBA00023125"/>
    </source>
</evidence>
<evidence type="ECO:0000256" key="2">
    <source>
        <dbReference type="ARBA" id="ARBA00022898"/>
    </source>
</evidence>
<evidence type="ECO:0000313" key="8">
    <source>
        <dbReference type="Proteomes" id="UP000562984"/>
    </source>
</evidence>
<keyword evidence="5" id="KW-0804">Transcription</keyword>
<gene>
    <name evidence="7" type="ORF">HKD39_16125</name>
</gene>
<dbReference type="InterPro" id="IPR036390">
    <property type="entry name" value="WH_DNA-bd_sf"/>
</dbReference>
<dbReference type="SMART" id="SM00345">
    <property type="entry name" value="HTH_GNTR"/>
    <property type="match status" value="1"/>
</dbReference>
<protein>
    <submittedName>
        <fullName evidence="7">PLP-dependent aminotransferase family protein</fullName>
    </submittedName>
</protein>
<keyword evidence="2" id="KW-0663">Pyridoxal phosphate</keyword>
<dbReference type="PANTHER" id="PTHR46577">
    <property type="entry name" value="HTH-TYPE TRANSCRIPTIONAL REGULATORY PROTEIN GABR"/>
    <property type="match status" value="1"/>
</dbReference>